<dbReference type="EMBL" id="UYRS01018336">
    <property type="protein sequence ID" value="VDK33106.1"/>
    <property type="molecule type" value="Genomic_DNA"/>
</dbReference>
<dbReference type="PROSITE" id="PS00022">
    <property type="entry name" value="EGF_1"/>
    <property type="match status" value="1"/>
</dbReference>
<evidence type="ECO:0000259" key="1">
    <source>
        <dbReference type="PROSITE" id="PS00022"/>
    </source>
</evidence>
<dbReference type="PROSITE" id="PS50092">
    <property type="entry name" value="TSP1"/>
    <property type="match status" value="1"/>
</dbReference>
<gene>
    <name evidence="3" type="ORF">TASK_LOCUS4242</name>
</gene>
<dbReference type="InterPro" id="IPR036383">
    <property type="entry name" value="TSP1_rpt_sf"/>
</dbReference>
<feature type="domain" description="EGF-like" evidence="1 2">
    <location>
        <begin position="415"/>
        <end position="426"/>
    </location>
</feature>
<reference evidence="3 4" key="2">
    <citation type="submission" date="2018-11" db="EMBL/GenBank/DDBJ databases">
        <authorList>
            <consortium name="Pathogen Informatics"/>
        </authorList>
    </citation>
    <scope>NUCLEOTIDE SEQUENCE [LARGE SCALE GENOMIC DNA]</scope>
</reference>
<dbReference type="Gene3D" id="2.20.100.10">
    <property type="entry name" value="Thrombospondin type-1 (TSP1) repeat"/>
    <property type="match status" value="1"/>
</dbReference>
<protein>
    <submittedName>
        <fullName evidence="5">EGF-like domain-containing protein</fullName>
    </submittedName>
</protein>
<sequence>MKNAETHGSEPKMSDYLHLIQQNRMPQSYAYTSRTGFSPGLMGSEYVSVVLPPLRLPGRSRLKPWYRLARDEWMKATMQDPRLEAICKRGAQYWLDCAFRWIHFLQQQAKMNEVRVAVNQDFKRVLQKTILQVFAFRLEYVVFYCHLRRVWQEGRRDQIILPDPYGLCPRVCSDRSGKMEEDDGEVKANHETTRPENRLEQCVSPVGLPTILTSSCFPDPHGTYEHLANLKEKVYFYTAKLMLTGHINAVGLHTSISFSCQCPATTEYKWIRGPKMCSFHLNWRMPGYWQGSDEKIKQRRFDPPNYYEHLHCNREGTLDIAYICLNDKGQLTYGFVKPQCRKAEYCVCKPQYHGALCDKVMNFRRFKFTKGLMVGRDNCAEQLDVCQETKCQHGKCISASEWNPAVGRMQVTAKCLCEKGWRGRHCSHPHPINNWTPWTSWSLCQPSCQHGLYSGNRYRRRTRKCLDPYRGDCQPSETRDELKGSDPEVTEMRICRPRPCDRYLKLVSQSIEKAPINAVCSQVVFFALMT</sequence>
<accession>A0A0R3W2Z4</accession>
<dbReference type="InterPro" id="IPR000884">
    <property type="entry name" value="TSP1_rpt"/>
</dbReference>
<keyword evidence="4" id="KW-1185">Reference proteome</keyword>
<evidence type="ECO:0000313" key="4">
    <source>
        <dbReference type="Proteomes" id="UP000282613"/>
    </source>
</evidence>
<dbReference type="WBParaSite" id="TASK_0000424101-mRNA-1">
    <property type="protein sequence ID" value="TASK_0000424101-mRNA-1"/>
    <property type="gene ID" value="TASK_0000424101"/>
</dbReference>
<dbReference type="PROSITE" id="PS01186">
    <property type="entry name" value="EGF_2"/>
    <property type="match status" value="1"/>
</dbReference>
<dbReference type="OrthoDB" id="6130531at2759"/>
<evidence type="ECO:0000313" key="3">
    <source>
        <dbReference type="EMBL" id="VDK33106.1"/>
    </source>
</evidence>
<evidence type="ECO:0000313" key="5">
    <source>
        <dbReference type="WBParaSite" id="TASK_0000424101-mRNA-1"/>
    </source>
</evidence>
<dbReference type="Proteomes" id="UP000282613">
    <property type="component" value="Unassembled WGS sequence"/>
</dbReference>
<evidence type="ECO:0000259" key="2">
    <source>
        <dbReference type="PROSITE" id="PS01186"/>
    </source>
</evidence>
<dbReference type="AlphaFoldDB" id="A0A0R3W2Z4"/>
<proteinExistence type="predicted"/>
<dbReference type="SMART" id="SM00209">
    <property type="entry name" value="TSP1"/>
    <property type="match status" value="1"/>
</dbReference>
<name>A0A0R3W2Z4_TAEAS</name>
<dbReference type="STRING" id="60517.A0A0R3W2Z4"/>
<dbReference type="InterPro" id="IPR000742">
    <property type="entry name" value="EGF"/>
</dbReference>
<dbReference type="Gene3D" id="2.10.25.10">
    <property type="entry name" value="Laminin"/>
    <property type="match status" value="1"/>
</dbReference>
<organism evidence="5">
    <name type="scientific">Taenia asiatica</name>
    <name type="common">Asian tapeworm</name>
    <dbReference type="NCBI Taxonomy" id="60517"/>
    <lineage>
        <taxon>Eukaryota</taxon>
        <taxon>Metazoa</taxon>
        <taxon>Spiralia</taxon>
        <taxon>Lophotrochozoa</taxon>
        <taxon>Platyhelminthes</taxon>
        <taxon>Cestoda</taxon>
        <taxon>Eucestoda</taxon>
        <taxon>Cyclophyllidea</taxon>
        <taxon>Taeniidae</taxon>
        <taxon>Taenia</taxon>
    </lineage>
</organism>
<reference evidence="5" key="1">
    <citation type="submission" date="2016-04" db="UniProtKB">
        <authorList>
            <consortium name="WormBaseParasite"/>
        </authorList>
    </citation>
    <scope>IDENTIFICATION</scope>
</reference>